<dbReference type="PANTHER" id="PTHR30445">
    <property type="entry name" value="K(+)_H(+) ANTIPORTER SUBUNIT KHTT"/>
    <property type="match status" value="1"/>
</dbReference>
<evidence type="ECO:0000313" key="10">
    <source>
        <dbReference type="EMBL" id="PWG80987.1"/>
    </source>
</evidence>
<protein>
    <submittedName>
        <fullName evidence="10">Putative transporter</fullName>
    </submittedName>
</protein>
<comment type="similarity">
    <text evidence="2">Belongs to the AAE transporter (TC 2.A.81) family.</text>
</comment>
<name>A0A2U2PHV0_9SPHI</name>
<evidence type="ECO:0000256" key="1">
    <source>
        <dbReference type="ARBA" id="ARBA00004651"/>
    </source>
</evidence>
<keyword evidence="3" id="KW-0813">Transport</keyword>
<proteinExistence type="inferred from homology"/>
<gene>
    <name evidence="10" type="ORF">DDR33_08625</name>
</gene>
<dbReference type="NCBIfam" id="TIGR01625">
    <property type="entry name" value="YidE_YbjL_dupl"/>
    <property type="match status" value="2"/>
</dbReference>
<dbReference type="Gene3D" id="3.30.70.1450">
    <property type="entry name" value="Regulator of K+ conductance, C-terminal domain"/>
    <property type="match status" value="2"/>
</dbReference>
<evidence type="ECO:0000256" key="6">
    <source>
        <dbReference type="ARBA" id="ARBA00022989"/>
    </source>
</evidence>
<dbReference type="InterPro" id="IPR050144">
    <property type="entry name" value="AAE_transporter"/>
</dbReference>
<accession>A0A2U2PHV0</accession>
<feature type="transmembrane region" description="Helical" evidence="8">
    <location>
        <begin position="530"/>
        <end position="555"/>
    </location>
</feature>
<dbReference type="RefSeq" id="WP_109415371.1">
    <property type="nucleotide sequence ID" value="NZ_QEAS01000006.1"/>
</dbReference>
<dbReference type="OrthoDB" id="9155749at2"/>
<feature type="transmembrane region" description="Helical" evidence="8">
    <location>
        <begin position="12"/>
        <end position="31"/>
    </location>
</feature>
<dbReference type="EMBL" id="QEAS01000006">
    <property type="protein sequence ID" value="PWG80987.1"/>
    <property type="molecule type" value="Genomic_DNA"/>
</dbReference>
<evidence type="ECO:0000256" key="8">
    <source>
        <dbReference type="SAM" id="Phobius"/>
    </source>
</evidence>
<comment type="subcellular location">
    <subcellularLocation>
        <location evidence="1">Cell membrane</location>
        <topology evidence="1">Multi-pass membrane protein</topology>
    </subcellularLocation>
</comment>
<feature type="domain" description="RCK C-terminal" evidence="9">
    <location>
        <begin position="199"/>
        <end position="283"/>
    </location>
</feature>
<organism evidence="10 11">
    <name type="scientific">Pararcticibacter amylolyticus</name>
    <dbReference type="NCBI Taxonomy" id="2173175"/>
    <lineage>
        <taxon>Bacteria</taxon>
        <taxon>Pseudomonadati</taxon>
        <taxon>Bacteroidota</taxon>
        <taxon>Sphingobacteriia</taxon>
        <taxon>Sphingobacteriales</taxon>
        <taxon>Sphingobacteriaceae</taxon>
        <taxon>Pararcticibacter</taxon>
    </lineage>
</organism>
<dbReference type="Proteomes" id="UP000245647">
    <property type="component" value="Unassembled WGS sequence"/>
</dbReference>
<dbReference type="GO" id="GO:0006813">
    <property type="term" value="P:potassium ion transport"/>
    <property type="evidence" value="ECO:0007669"/>
    <property type="project" value="InterPro"/>
</dbReference>
<evidence type="ECO:0000259" key="9">
    <source>
        <dbReference type="PROSITE" id="PS51202"/>
    </source>
</evidence>
<evidence type="ECO:0000256" key="3">
    <source>
        <dbReference type="ARBA" id="ARBA00022448"/>
    </source>
</evidence>
<feature type="transmembrane region" description="Helical" evidence="8">
    <location>
        <begin position="38"/>
        <end position="58"/>
    </location>
</feature>
<dbReference type="InterPro" id="IPR006037">
    <property type="entry name" value="RCK_C"/>
</dbReference>
<evidence type="ECO:0000256" key="4">
    <source>
        <dbReference type="ARBA" id="ARBA00022475"/>
    </source>
</evidence>
<dbReference type="Pfam" id="PF06826">
    <property type="entry name" value="Asp-Al_Ex"/>
    <property type="match status" value="2"/>
</dbReference>
<feature type="transmembrane region" description="Helical" evidence="8">
    <location>
        <begin position="378"/>
        <end position="398"/>
    </location>
</feature>
<evidence type="ECO:0000256" key="2">
    <source>
        <dbReference type="ARBA" id="ARBA00009854"/>
    </source>
</evidence>
<dbReference type="InterPro" id="IPR036721">
    <property type="entry name" value="RCK_C_sf"/>
</dbReference>
<feature type="transmembrane region" description="Helical" evidence="8">
    <location>
        <begin position="169"/>
        <end position="189"/>
    </location>
</feature>
<feature type="transmembrane region" description="Helical" evidence="8">
    <location>
        <begin position="100"/>
        <end position="119"/>
    </location>
</feature>
<feature type="domain" description="RCK C-terminal" evidence="9">
    <location>
        <begin position="284"/>
        <end position="368"/>
    </location>
</feature>
<feature type="transmembrane region" description="Helical" evidence="8">
    <location>
        <begin position="404"/>
        <end position="423"/>
    </location>
</feature>
<evidence type="ECO:0000256" key="7">
    <source>
        <dbReference type="ARBA" id="ARBA00023136"/>
    </source>
</evidence>
<keyword evidence="7 8" id="KW-0472">Membrane</keyword>
<dbReference type="GO" id="GO:0005886">
    <property type="term" value="C:plasma membrane"/>
    <property type="evidence" value="ECO:0007669"/>
    <property type="project" value="UniProtKB-SubCell"/>
</dbReference>
<comment type="caution">
    <text evidence="10">The sequence shown here is derived from an EMBL/GenBank/DDBJ whole genome shotgun (WGS) entry which is preliminary data.</text>
</comment>
<dbReference type="InterPro" id="IPR006512">
    <property type="entry name" value="YidE_YbjL"/>
</dbReference>
<dbReference type="PANTHER" id="PTHR30445:SF3">
    <property type="entry name" value="TRANSPORT PROTEIN YIDE-RELATED"/>
    <property type="match status" value="1"/>
</dbReference>
<reference evidence="10 11" key="1">
    <citation type="submission" date="2018-04" db="EMBL/GenBank/DDBJ databases">
        <title>Pedobacter chongqingensis sp. nov., isolated from a rottenly hemp rope.</title>
        <authorList>
            <person name="Cai Y."/>
        </authorList>
    </citation>
    <scope>NUCLEOTIDE SEQUENCE [LARGE SCALE GENOMIC DNA]</scope>
    <source>
        <strain evidence="10 11">FJ4-8</strain>
    </source>
</reference>
<keyword evidence="6 8" id="KW-1133">Transmembrane helix</keyword>
<dbReference type="NCBIfam" id="NF003007">
    <property type="entry name" value="PRK03818.1"/>
    <property type="match status" value="1"/>
</dbReference>
<keyword evidence="11" id="KW-1185">Reference proteome</keyword>
<dbReference type="PROSITE" id="PS51202">
    <property type="entry name" value="RCK_C"/>
    <property type="match status" value="2"/>
</dbReference>
<keyword evidence="4" id="KW-1003">Cell membrane</keyword>
<evidence type="ECO:0000313" key="11">
    <source>
        <dbReference type="Proteomes" id="UP000245647"/>
    </source>
</evidence>
<feature type="transmembrane region" description="Helical" evidence="8">
    <location>
        <begin position="70"/>
        <end position="88"/>
    </location>
</feature>
<keyword evidence="5 8" id="KW-0812">Transmembrane</keyword>
<feature type="transmembrane region" description="Helical" evidence="8">
    <location>
        <begin position="472"/>
        <end position="496"/>
    </location>
</feature>
<sequence length="556" mass="60125">MDWLLELFTKDSVAHSVLIYGLVIAIGVTLGKVKIFNISLGITWVLFVGILASHFHLLINKEVEHFAREFGLILFVYSIGLQVGPGFISSLKKQGLTLNLLAGALVLTGALVTVIIHLITNTPIAVMAGIMSGAVTNTPGLGAAQQALADIKASGGVVDIPNLGLGYAVAYPFGVIGIILVLIFFRYIFKVDLAKEKAIHKERLLKGIPAPSTINLEVENPQLFNQPLRIIKSIINTKLVISRIYHDGEIRTPDAGTILHKDDIILVVAPKEDFEKLKILVGKQSELDLIQMKSNIISRRIVVTKDEVTYKTIGEQRFLNSQEFTITRVSRAGIEFVATTDTVFQIGDIVTVVGREDVVNLFAKVLGNSLKRLDHPNLAPIFFGIVIGVLFGSIPFAVPGIPAPVKIGLAGGPLIVAILMSRFGPKLYLTPYVTQGANLMLREIGIVLFLASVGLSSGEHFVEILVKGDGLYWMALGVIITLAPLLVIGFLAKLIFKCSYFEICGLLSGASTDPPALAFATFSAGSDAPAITYATVYPLTMILRILMAQMMILIFV</sequence>
<feature type="transmembrane region" description="Helical" evidence="8">
    <location>
        <begin position="444"/>
        <end position="466"/>
    </location>
</feature>
<dbReference type="AlphaFoldDB" id="A0A2U2PHV0"/>
<dbReference type="SUPFAM" id="SSF116726">
    <property type="entry name" value="TrkA C-terminal domain-like"/>
    <property type="match status" value="2"/>
</dbReference>
<dbReference type="GO" id="GO:0008324">
    <property type="term" value="F:monoatomic cation transmembrane transporter activity"/>
    <property type="evidence" value="ECO:0007669"/>
    <property type="project" value="InterPro"/>
</dbReference>
<evidence type="ECO:0000256" key="5">
    <source>
        <dbReference type="ARBA" id="ARBA00022692"/>
    </source>
</evidence>